<organism evidence="1 2">
    <name type="scientific">Pistacia atlantica</name>
    <dbReference type="NCBI Taxonomy" id="434234"/>
    <lineage>
        <taxon>Eukaryota</taxon>
        <taxon>Viridiplantae</taxon>
        <taxon>Streptophyta</taxon>
        <taxon>Embryophyta</taxon>
        <taxon>Tracheophyta</taxon>
        <taxon>Spermatophyta</taxon>
        <taxon>Magnoliopsida</taxon>
        <taxon>eudicotyledons</taxon>
        <taxon>Gunneridae</taxon>
        <taxon>Pentapetalae</taxon>
        <taxon>rosids</taxon>
        <taxon>malvids</taxon>
        <taxon>Sapindales</taxon>
        <taxon>Anacardiaceae</taxon>
        <taxon>Pistacia</taxon>
    </lineage>
</organism>
<protein>
    <submittedName>
        <fullName evidence="1">Uncharacterized protein</fullName>
    </submittedName>
</protein>
<accession>A0ACC1AIZ3</accession>
<evidence type="ECO:0000313" key="2">
    <source>
        <dbReference type="Proteomes" id="UP001164250"/>
    </source>
</evidence>
<sequence length="133" mass="14419">MDSSDFPASKSPRRELQGPRPAPLKVRKDSYKIRKPPVPPQQNQQQHRPHHQAPPRPPVIIYTVSPKVIHTNPSDFMTLVQRLTGSSSSTSSSAVAANTSSSSSTYDPFNNTSGAISPAARYASIEIAGKDAR</sequence>
<keyword evidence="2" id="KW-1185">Reference proteome</keyword>
<name>A0ACC1AIZ3_9ROSI</name>
<dbReference type="EMBL" id="CM047906">
    <property type="protein sequence ID" value="KAJ0086642.1"/>
    <property type="molecule type" value="Genomic_DNA"/>
</dbReference>
<evidence type="ECO:0000313" key="1">
    <source>
        <dbReference type="EMBL" id="KAJ0086642.1"/>
    </source>
</evidence>
<gene>
    <name evidence="1" type="ORF">Patl1_08113</name>
</gene>
<proteinExistence type="predicted"/>
<reference evidence="2" key="1">
    <citation type="journal article" date="2023" name="G3 (Bethesda)">
        <title>Genome assembly and association tests identify interacting loci associated with vigor, precocity, and sex in interspecific pistachio rootstocks.</title>
        <authorList>
            <person name="Palmer W."/>
            <person name="Jacygrad E."/>
            <person name="Sagayaradj S."/>
            <person name="Cavanaugh K."/>
            <person name="Han R."/>
            <person name="Bertier L."/>
            <person name="Beede B."/>
            <person name="Kafkas S."/>
            <person name="Golino D."/>
            <person name="Preece J."/>
            <person name="Michelmore R."/>
        </authorList>
    </citation>
    <scope>NUCLEOTIDE SEQUENCE [LARGE SCALE GENOMIC DNA]</scope>
</reference>
<comment type="caution">
    <text evidence="1">The sequence shown here is derived from an EMBL/GenBank/DDBJ whole genome shotgun (WGS) entry which is preliminary data.</text>
</comment>
<dbReference type="Proteomes" id="UP001164250">
    <property type="component" value="Chromosome 10"/>
</dbReference>